<dbReference type="AlphaFoldDB" id="A0A3P7KX21"/>
<dbReference type="EMBL" id="UYRU01047507">
    <property type="protein sequence ID" value="VDN09655.1"/>
    <property type="molecule type" value="Genomic_DNA"/>
</dbReference>
<organism evidence="1 2">
    <name type="scientific">Dibothriocephalus latus</name>
    <name type="common">Fish tapeworm</name>
    <name type="synonym">Diphyllobothrium latum</name>
    <dbReference type="NCBI Taxonomy" id="60516"/>
    <lineage>
        <taxon>Eukaryota</taxon>
        <taxon>Metazoa</taxon>
        <taxon>Spiralia</taxon>
        <taxon>Lophotrochozoa</taxon>
        <taxon>Platyhelminthes</taxon>
        <taxon>Cestoda</taxon>
        <taxon>Eucestoda</taxon>
        <taxon>Diphyllobothriidea</taxon>
        <taxon>Diphyllobothriidae</taxon>
        <taxon>Dibothriocephalus</taxon>
    </lineage>
</organism>
<keyword evidence="2" id="KW-1185">Reference proteome</keyword>
<protein>
    <submittedName>
        <fullName evidence="1">Uncharacterized protein</fullName>
    </submittedName>
</protein>
<dbReference type="OrthoDB" id="431717at2759"/>
<gene>
    <name evidence="1" type="ORF">DILT_LOCUS5486</name>
</gene>
<evidence type="ECO:0000313" key="2">
    <source>
        <dbReference type="Proteomes" id="UP000281553"/>
    </source>
</evidence>
<name>A0A3P7KX21_DIBLA</name>
<proteinExistence type="predicted"/>
<evidence type="ECO:0000313" key="1">
    <source>
        <dbReference type="EMBL" id="VDN09655.1"/>
    </source>
</evidence>
<reference evidence="1 2" key="1">
    <citation type="submission" date="2018-11" db="EMBL/GenBank/DDBJ databases">
        <authorList>
            <consortium name="Pathogen Informatics"/>
        </authorList>
    </citation>
    <scope>NUCLEOTIDE SEQUENCE [LARGE SCALE GENOMIC DNA]</scope>
</reference>
<sequence length="656" mass="71997">MCILYLLVLTEPQRHVCVALKQVERLLVGLREQGADCFPLEFCRKPPSWQSASFFDLLDVLLRACLRAPSTPNHLIRLTAFSSCGTTPVPGRVRGVLRSLTENLLTSFGQDLEVASKAAGVSRPAGRLLEAFLRRHGDPAYLCSMFDLEDFDSRLTVLVAFLDGFSWLLNAGLLPGNAVQCILQGTGSQILDTLNAICETAPTSPALNNLVQASSCSIFWNTVVSFLAASFRQSATDAASLFASNSPVWRCLALMIMKPQKLYLNRLEWLTDACGTSQLRQLLYSLPLDIVEHIVKLSRDALETAGLTRPDYDLSWLDFTSFEEEKKALKRATKLAHMLTGVTFLIGVVDASVKTVLTSALPDGLCQSLGNKIYLDEFSEETVRWIFRVAPFIAGGADSRQPLPPHLLLFIGLSADPDTSPGPSLFSKSPRSALELVTELIERLGTSTSKQDTPRPSSFLSKLCEKLSKVWPLKIQPLVADSSCDSSIKNAAVELLERVILFAPQVKILDMLAFFLHVLPPSTGLSLPSDERSRLCEAVKLFLAANLPLDLDEFSQLAVLSCLEMTACPEVMSALAMTFCRHASHPLDEDLTTALRKALQKYARPFVEPIYFCAFANNTESFHRRCGGEASMTNLTLFTAAASGAVVYLHAPEIRS</sequence>
<dbReference type="Proteomes" id="UP000281553">
    <property type="component" value="Unassembled WGS sequence"/>
</dbReference>
<accession>A0A3P7KX21</accession>